<dbReference type="FunFam" id="3.90.1530.30:FF:000001">
    <property type="entry name" value="Chromosome partitioning protein ParB"/>
    <property type="match status" value="1"/>
</dbReference>
<dbReference type="PANTHER" id="PTHR33375">
    <property type="entry name" value="CHROMOSOME-PARTITIONING PROTEIN PARB-RELATED"/>
    <property type="match status" value="1"/>
</dbReference>
<sequence>MAQKHQGLGRGFEEFFQRTDITESPSEKHDRDLEDPHEKHDHKTGDGKFTDGTSLKMVELTLIRPNRNQPRTHFDDKALDELAKSIKQVGLLQPIVVTQTDDGEYELVMGERRWRAAQRAGLPEIPALVRHTDTQDMLRDALLENLHRVQLNPLEEAAAYQQMMDDFRCTQDEVARRVQRSRSYIANTIRLMKLAPGAQSLLLEGSLSSGHARALLSLPGQEQESLAQQIVAEDLSVRQTEEAVKLALTPDTAEGPEQKSRPQPSIDTQAQEESTKLSNTYGTKVKIRRKAGRGTISLSFRDDDEFAHLLELLNR</sequence>
<feature type="region of interest" description="Disordered" evidence="4">
    <location>
        <begin position="1"/>
        <end position="51"/>
    </location>
</feature>
<dbReference type="Pfam" id="PF17762">
    <property type="entry name" value="HTH_ParB"/>
    <property type="match status" value="1"/>
</dbReference>
<protein>
    <submittedName>
        <fullName evidence="6">ParB-like protein</fullName>
    </submittedName>
</protein>
<proteinExistence type="inferred from homology"/>
<evidence type="ECO:0000313" key="9">
    <source>
        <dbReference type="Proteomes" id="UP000094467"/>
    </source>
</evidence>
<dbReference type="OrthoDB" id="9802051at2"/>
<name>U1FCV2_9ACTN</name>
<dbReference type="GO" id="GO:0007059">
    <property type="term" value="P:chromosome segregation"/>
    <property type="evidence" value="ECO:0007669"/>
    <property type="project" value="UniProtKB-KW"/>
</dbReference>
<dbReference type="InterPro" id="IPR003115">
    <property type="entry name" value="ParB_N"/>
</dbReference>
<dbReference type="InterPro" id="IPR004437">
    <property type="entry name" value="ParB/RepB/Spo0J"/>
</dbReference>
<dbReference type="RefSeq" id="WP_021103634.1">
    <property type="nucleotide sequence ID" value="NZ_AOSS01000098.1"/>
</dbReference>
<feature type="region of interest" description="Disordered" evidence="4">
    <location>
        <begin position="247"/>
        <end position="281"/>
    </location>
</feature>
<dbReference type="Gene3D" id="3.90.1530.30">
    <property type="match status" value="1"/>
</dbReference>
<organism evidence="6 8">
    <name type="scientific">Cutibacterium granulosum DSM 20700</name>
    <dbReference type="NCBI Taxonomy" id="1160719"/>
    <lineage>
        <taxon>Bacteria</taxon>
        <taxon>Bacillati</taxon>
        <taxon>Actinomycetota</taxon>
        <taxon>Actinomycetes</taxon>
        <taxon>Propionibacteriales</taxon>
        <taxon>Propionibacteriaceae</taxon>
        <taxon>Cutibacterium</taxon>
    </lineage>
</organism>
<dbReference type="InterPro" id="IPR050336">
    <property type="entry name" value="Chromosome_partition/occlusion"/>
</dbReference>
<reference evidence="6 8" key="1">
    <citation type="journal article" date="2013" name="BMC Genomics">
        <title>Comparative genomics reveals distinct host-interacting traits of three major human-associated propionibacteria.</title>
        <authorList>
            <person name="Mak T.N."/>
            <person name="Schmid M."/>
            <person name="Brzuszkiewicz E."/>
            <person name="Zeng G."/>
            <person name="Meyer R."/>
            <person name="Sfanos K.S."/>
            <person name="Brinkmann V."/>
            <person name="Meyer T.F."/>
            <person name="Bruggemann H."/>
        </authorList>
    </citation>
    <scope>NUCLEOTIDE SEQUENCE [LARGE SCALE GENOMIC DNA]</scope>
    <source>
        <strain evidence="6 8">DSM 20700</strain>
    </source>
</reference>
<dbReference type="InterPro" id="IPR036086">
    <property type="entry name" value="ParB/Sulfiredoxin_sf"/>
</dbReference>
<dbReference type="SUPFAM" id="SSF110849">
    <property type="entry name" value="ParB/Sulfiredoxin"/>
    <property type="match status" value="1"/>
</dbReference>
<reference evidence="7 9" key="2">
    <citation type="submission" date="2014-05" db="EMBL/GenBank/DDBJ databases">
        <authorList>
            <person name="Jahns A.C."/>
            <person name="Eilers H."/>
            <person name="Alexeyev O.A."/>
        </authorList>
    </citation>
    <scope>NUCLEOTIDE SEQUENCE [LARGE SCALE GENOMIC DNA]</scope>
    <source>
        <strain evidence="7 9">DSM 20700</strain>
    </source>
</reference>
<dbReference type="SUPFAM" id="SSF109709">
    <property type="entry name" value="KorB DNA-binding domain-like"/>
    <property type="match status" value="1"/>
</dbReference>
<dbReference type="Proteomes" id="UP000016307">
    <property type="component" value="Unassembled WGS sequence"/>
</dbReference>
<dbReference type="Pfam" id="PF02195">
    <property type="entry name" value="ParB_N"/>
    <property type="match status" value="1"/>
</dbReference>
<evidence type="ECO:0000256" key="1">
    <source>
        <dbReference type="ARBA" id="ARBA00006295"/>
    </source>
</evidence>
<dbReference type="PATRIC" id="fig|1160719.4.peg.589"/>
<accession>U1FCV2</accession>
<dbReference type="GO" id="GO:0003677">
    <property type="term" value="F:DNA binding"/>
    <property type="evidence" value="ECO:0007669"/>
    <property type="project" value="UniProtKB-KW"/>
</dbReference>
<evidence type="ECO:0000256" key="4">
    <source>
        <dbReference type="SAM" id="MobiDB-lite"/>
    </source>
</evidence>
<keyword evidence="2" id="KW-0159">Chromosome partition</keyword>
<dbReference type="FunFam" id="1.10.10.2830:FF:000001">
    <property type="entry name" value="Chromosome partitioning protein ParB"/>
    <property type="match status" value="1"/>
</dbReference>
<dbReference type="CDD" id="cd16393">
    <property type="entry name" value="SPO0J_N"/>
    <property type="match status" value="1"/>
</dbReference>
<keyword evidence="8" id="KW-1185">Reference proteome</keyword>
<evidence type="ECO:0000313" key="8">
    <source>
        <dbReference type="Proteomes" id="UP000016307"/>
    </source>
</evidence>
<keyword evidence="3" id="KW-0238">DNA-binding</keyword>
<dbReference type="EMBL" id="AOSS01000098">
    <property type="protein sequence ID" value="ERF57428.1"/>
    <property type="molecule type" value="Genomic_DNA"/>
</dbReference>
<feature type="compositionally biased region" description="Basic and acidic residues" evidence="4">
    <location>
        <begin position="11"/>
        <end position="49"/>
    </location>
</feature>
<gene>
    <name evidence="6" type="ORF">H641_03078</name>
    <name evidence="7" type="ORF">L860_06205</name>
</gene>
<dbReference type="PANTHER" id="PTHR33375:SF1">
    <property type="entry name" value="CHROMOSOME-PARTITIONING PROTEIN PARB-RELATED"/>
    <property type="match status" value="1"/>
</dbReference>
<comment type="similarity">
    <text evidence="1">Belongs to the ParB family.</text>
</comment>
<dbReference type="InterPro" id="IPR041468">
    <property type="entry name" value="HTH_ParB/Spo0J"/>
</dbReference>
<dbReference type="GO" id="GO:0045881">
    <property type="term" value="P:positive regulation of sporulation resulting in formation of a cellular spore"/>
    <property type="evidence" value="ECO:0007669"/>
    <property type="project" value="TreeGrafter"/>
</dbReference>
<evidence type="ECO:0000313" key="7">
    <source>
        <dbReference type="EMBL" id="OCT43088.1"/>
    </source>
</evidence>
<evidence type="ECO:0000313" key="6">
    <source>
        <dbReference type="EMBL" id="ERF57428.1"/>
    </source>
</evidence>
<evidence type="ECO:0000259" key="5">
    <source>
        <dbReference type="SMART" id="SM00470"/>
    </source>
</evidence>
<dbReference type="SMART" id="SM00470">
    <property type="entry name" value="ParB"/>
    <property type="match status" value="1"/>
</dbReference>
<evidence type="ECO:0000256" key="2">
    <source>
        <dbReference type="ARBA" id="ARBA00022829"/>
    </source>
</evidence>
<feature type="compositionally biased region" description="Polar residues" evidence="4">
    <location>
        <begin position="261"/>
        <end position="281"/>
    </location>
</feature>
<dbReference type="GO" id="GO:0005694">
    <property type="term" value="C:chromosome"/>
    <property type="evidence" value="ECO:0007669"/>
    <property type="project" value="TreeGrafter"/>
</dbReference>
<feature type="domain" description="ParB-like N-terminal" evidence="5">
    <location>
        <begin position="56"/>
        <end position="146"/>
    </location>
</feature>
<dbReference type="AlphaFoldDB" id="U1FCV2"/>
<dbReference type="Gene3D" id="1.10.10.2830">
    <property type="match status" value="1"/>
</dbReference>
<dbReference type="EMBL" id="JNBU01000004">
    <property type="protein sequence ID" value="OCT43088.1"/>
    <property type="molecule type" value="Genomic_DNA"/>
</dbReference>
<comment type="caution">
    <text evidence="6">The sequence shown here is derived from an EMBL/GenBank/DDBJ whole genome shotgun (WGS) entry which is preliminary data.</text>
</comment>
<dbReference type="NCBIfam" id="TIGR00180">
    <property type="entry name" value="parB_part"/>
    <property type="match status" value="1"/>
</dbReference>
<evidence type="ECO:0000256" key="3">
    <source>
        <dbReference type="ARBA" id="ARBA00023125"/>
    </source>
</evidence>